<dbReference type="InterPro" id="IPR036604">
    <property type="entry name" value="PurS-like_sf"/>
</dbReference>
<dbReference type="STRING" id="715226.ABI_41700"/>
<keyword evidence="2 6" id="KW-0436">Ligase</keyword>
<evidence type="ECO:0000256" key="3">
    <source>
        <dbReference type="ARBA" id="ARBA00022741"/>
    </source>
</evidence>
<comment type="subcellular location">
    <subcellularLocation>
        <location evidence="6">Cytoplasm</location>
    </subcellularLocation>
</comment>
<dbReference type="NCBIfam" id="TIGR00302">
    <property type="entry name" value="phosphoribosylformylglycinamidine synthase subunit PurS"/>
    <property type="match status" value="1"/>
</dbReference>
<evidence type="ECO:0000256" key="1">
    <source>
        <dbReference type="ARBA" id="ARBA00022490"/>
    </source>
</evidence>
<dbReference type="UniPathway" id="UPA00074">
    <property type="reaction ID" value="UER00128"/>
</dbReference>
<sequence>MKAPPLKAKVHVFLKPGVLDVQGKAVEGALHGLGWDGVANVRVGKLLEFDLDGSDPEAAKGELKAMCEKLLANTVIESYKVEVA</sequence>
<accession>F4QSM7</accession>
<gene>
    <name evidence="6 7" type="primary">purS</name>
    <name evidence="7" type="ORF">ABI_41700</name>
</gene>
<protein>
    <recommendedName>
        <fullName evidence="6">Phosphoribosylformylglycinamidine synthase subunit PurS</fullName>
        <shortName evidence="6">FGAM synthase</shortName>
        <ecNumber evidence="6">6.3.5.3</ecNumber>
    </recommendedName>
    <alternativeName>
        <fullName evidence="6">Formylglycinamide ribonucleotide amidotransferase subunit III</fullName>
        <shortName evidence="6">FGAR amidotransferase III</shortName>
        <shortName evidence="6">FGAR-AT III</shortName>
    </alternativeName>
    <alternativeName>
        <fullName evidence="6">Phosphoribosylformylglycinamidine synthase subunit III</fullName>
    </alternativeName>
</protein>
<dbReference type="EMBL" id="GL883080">
    <property type="protein sequence ID" value="EGF89747.1"/>
    <property type="molecule type" value="Genomic_DNA"/>
</dbReference>
<dbReference type="GO" id="GO:0005524">
    <property type="term" value="F:ATP binding"/>
    <property type="evidence" value="ECO:0007669"/>
    <property type="project" value="UniProtKB-UniRule"/>
</dbReference>
<keyword evidence="8" id="KW-1185">Reference proteome</keyword>
<dbReference type="SUPFAM" id="SSF82697">
    <property type="entry name" value="PurS-like"/>
    <property type="match status" value="1"/>
</dbReference>
<evidence type="ECO:0000256" key="5">
    <source>
        <dbReference type="ARBA" id="ARBA00022840"/>
    </source>
</evidence>
<dbReference type="EC" id="6.3.5.3" evidence="6"/>
<dbReference type="HAMAP" id="MF_01926">
    <property type="entry name" value="PurS"/>
    <property type="match status" value="1"/>
</dbReference>
<proteinExistence type="inferred from homology"/>
<dbReference type="Pfam" id="PF02700">
    <property type="entry name" value="PurS"/>
    <property type="match status" value="1"/>
</dbReference>
<comment type="function">
    <text evidence="6">Part of the phosphoribosylformylglycinamidine synthase complex involved in the purines biosynthetic pathway. Catalyzes the ATP-dependent conversion of formylglycinamide ribonucleotide (FGAR) and glutamine to yield formylglycinamidine ribonucleotide (FGAM) and glutamate. The FGAM synthase complex is composed of three subunits. PurQ produces an ammonia molecule by converting glutamine to glutamate. PurL transfers the ammonia molecule to FGAR to form FGAM in an ATP-dependent manner. PurS interacts with PurQ and PurL and is thought to assist in the transfer of the ammonia molecule from PurQ to PurL.</text>
</comment>
<dbReference type="AlphaFoldDB" id="F4QSM7"/>
<dbReference type="GO" id="GO:0004642">
    <property type="term" value="F:phosphoribosylformylglycinamidine synthase activity"/>
    <property type="evidence" value="ECO:0007669"/>
    <property type="project" value="UniProtKB-UniRule"/>
</dbReference>
<comment type="subunit">
    <text evidence="6">Part of the FGAM synthase complex composed of 1 PurL, 1 PurQ and 2 PurS subunits.</text>
</comment>
<dbReference type="NCBIfam" id="NF004630">
    <property type="entry name" value="PRK05974.1"/>
    <property type="match status" value="1"/>
</dbReference>
<comment type="catalytic activity">
    <reaction evidence="6">
        <text>N(2)-formyl-N(1)-(5-phospho-beta-D-ribosyl)glycinamide + L-glutamine + ATP + H2O = 2-formamido-N(1)-(5-O-phospho-beta-D-ribosyl)acetamidine + L-glutamate + ADP + phosphate + H(+)</text>
        <dbReference type="Rhea" id="RHEA:17129"/>
        <dbReference type="ChEBI" id="CHEBI:15377"/>
        <dbReference type="ChEBI" id="CHEBI:15378"/>
        <dbReference type="ChEBI" id="CHEBI:29985"/>
        <dbReference type="ChEBI" id="CHEBI:30616"/>
        <dbReference type="ChEBI" id="CHEBI:43474"/>
        <dbReference type="ChEBI" id="CHEBI:58359"/>
        <dbReference type="ChEBI" id="CHEBI:147286"/>
        <dbReference type="ChEBI" id="CHEBI:147287"/>
        <dbReference type="ChEBI" id="CHEBI:456216"/>
        <dbReference type="EC" id="6.3.5.3"/>
    </reaction>
</comment>
<dbReference type="HOGENOM" id="CLU_164833_3_0_5"/>
<dbReference type="PANTHER" id="PTHR34696:SF1">
    <property type="entry name" value="PHOSPHORIBOSYLFORMYLGLYCINAMIDINE SYNTHASE SUBUNIT PURS"/>
    <property type="match status" value="1"/>
</dbReference>
<name>F4QSM7_9CAUL</name>
<keyword evidence="3 6" id="KW-0547">Nucleotide-binding</keyword>
<keyword evidence="5 6" id="KW-0067">ATP-binding</keyword>
<dbReference type="GO" id="GO:0006189">
    <property type="term" value="P:'de novo' IMP biosynthetic process"/>
    <property type="evidence" value="ECO:0007669"/>
    <property type="project" value="UniProtKB-UniRule"/>
</dbReference>
<comment type="similarity">
    <text evidence="6">Belongs to the PurS family.</text>
</comment>
<dbReference type="InterPro" id="IPR003850">
    <property type="entry name" value="PurS"/>
</dbReference>
<dbReference type="Gene3D" id="3.30.1280.10">
    <property type="entry name" value="Phosphoribosylformylglycinamidine synthase subunit PurS"/>
    <property type="match status" value="1"/>
</dbReference>
<keyword evidence="4 6" id="KW-0658">Purine biosynthesis</keyword>
<dbReference type="PANTHER" id="PTHR34696">
    <property type="entry name" value="PHOSPHORIBOSYLFORMYLGLYCINAMIDINE SYNTHASE SUBUNIT PURS"/>
    <property type="match status" value="1"/>
</dbReference>
<evidence type="ECO:0000256" key="2">
    <source>
        <dbReference type="ARBA" id="ARBA00022598"/>
    </source>
</evidence>
<keyword evidence="1 6" id="KW-0963">Cytoplasm</keyword>
<dbReference type="Proteomes" id="UP000006512">
    <property type="component" value="Unassembled WGS sequence"/>
</dbReference>
<evidence type="ECO:0000313" key="7">
    <source>
        <dbReference type="EMBL" id="EGF89747.1"/>
    </source>
</evidence>
<dbReference type="eggNOG" id="COG1828">
    <property type="taxonomic scope" value="Bacteria"/>
</dbReference>
<evidence type="ECO:0000256" key="6">
    <source>
        <dbReference type="HAMAP-Rule" id="MF_01926"/>
    </source>
</evidence>
<evidence type="ECO:0000256" key="4">
    <source>
        <dbReference type="ARBA" id="ARBA00022755"/>
    </source>
</evidence>
<dbReference type="GO" id="GO:0005737">
    <property type="term" value="C:cytoplasm"/>
    <property type="evidence" value="ECO:0007669"/>
    <property type="project" value="UniProtKB-SubCell"/>
</dbReference>
<organism evidence="7 8">
    <name type="scientific">Asticcacaulis biprosthecium C19</name>
    <dbReference type="NCBI Taxonomy" id="715226"/>
    <lineage>
        <taxon>Bacteria</taxon>
        <taxon>Pseudomonadati</taxon>
        <taxon>Pseudomonadota</taxon>
        <taxon>Alphaproteobacteria</taxon>
        <taxon>Caulobacterales</taxon>
        <taxon>Caulobacteraceae</taxon>
        <taxon>Asticcacaulis</taxon>
    </lineage>
</organism>
<evidence type="ECO:0000313" key="8">
    <source>
        <dbReference type="Proteomes" id="UP000006512"/>
    </source>
</evidence>
<comment type="pathway">
    <text evidence="6">Purine metabolism; IMP biosynthesis via de novo pathway; 5-amino-1-(5-phospho-D-ribosyl)imidazole from N(2)-formyl-N(1)-(5-phospho-D-ribosyl)glycinamide: step 1/2.</text>
</comment>
<reference evidence="8" key="1">
    <citation type="submission" date="2011-03" db="EMBL/GenBank/DDBJ databases">
        <title>Draft genome sequence of Brevundimonas diminuta.</title>
        <authorList>
            <person name="Brown P.J.B."/>
            <person name="Buechlein A."/>
            <person name="Hemmerich C."/>
            <person name="Brun Y.V."/>
        </authorList>
    </citation>
    <scope>NUCLEOTIDE SEQUENCE [LARGE SCALE GENOMIC DNA]</scope>
    <source>
        <strain evidence="8">C19</strain>
    </source>
</reference>